<keyword evidence="6 11" id="KW-0798">TonB box</keyword>
<dbReference type="Proteomes" id="UP000604083">
    <property type="component" value="Unassembled WGS sequence"/>
</dbReference>
<dbReference type="InterPro" id="IPR037066">
    <property type="entry name" value="Plug_dom_sf"/>
</dbReference>
<keyword evidence="7 10" id="KW-0472">Membrane</keyword>
<organism evidence="15 16">
    <name type="scientific">Roseibacillus ishigakijimensis</name>
    <dbReference type="NCBI Taxonomy" id="454146"/>
    <lineage>
        <taxon>Bacteria</taxon>
        <taxon>Pseudomonadati</taxon>
        <taxon>Verrucomicrobiota</taxon>
        <taxon>Verrucomicrobiia</taxon>
        <taxon>Verrucomicrobiales</taxon>
        <taxon>Verrucomicrobiaceae</taxon>
        <taxon>Roseibacillus</taxon>
    </lineage>
</organism>
<keyword evidence="9 10" id="KW-0998">Cell outer membrane</keyword>
<keyword evidence="3 10" id="KW-1134">Transmembrane beta strand</keyword>
<evidence type="ECO:0000256" key="11">
    <source>
        <dbReference type="RuleBase" id="RU003357"/>
    </source>
</evidence>
<accession>A0A934RN48</accession>
<dbReference type="AlphaFoldDB" id="A0A934RN48"/>
<name>A0A934RN48_9BACT</name>
<dbReference type="PANTHER" id="PTHR30069">
    <property type="entry name" value="TONB-DEPENDENT OUTER MEMBRANE RECEPTOR"/>
    <property type="match status" value="1"/>
</dbReference>
<dbReference type="InterPro" id="IPR000531">
    <property type="entry name" value="Beta-barrel_TonB"/>
</dbReference>
<proteinExistence type="inferred from homology"/>
<feature type="signal peptide" evidence="12">
    <location>
        <begin position="1"/>
        <end position="23"/>
    </location>
</feature>
<reference evidence="15" key="1">
    <citation type="submission" date="2021-01" db="EMBL/GenBank/DDBJ databases">
        <title>Modified the classification status of verrucomicrobia.</title>
        <authorList>
            <person name="Feng X."/>
        </authorList>
    </citation>
    <scope>NUCLEOTIDE SEQUENCE</scope>
    <source>
        <strain evidence="15">KCTC 12986</strain>
    </source>
</reference>
<dbReference type="PANTHER" id="PTHR30069:SF29">
    <property type="entry name" value="HEMOGLOBIN AND HEMOGLOBIN-HAPTOGLOBIN-BINDING PROTEIN 1-RELATED"/>
    <property type="match status" value="1"/>
</dbReference>
<dbReference type="GO" id="GO:0044718">
    <property type="term" value="P:siderophore transmembrane transport"/>
    <property type="evidence" value="ECO:0007669"/>
    <property type="project" value="TreeGrafter"/>
</dbReference>
<evidence type="ECO:0000256" key="9">
    <source>
        <dbReference type="ARBA" id="ARBA00023237"/>
    </source>
</evidence>
<evidence type="ECO:0000256" key="10">
    <source>
        <dbReference type="PROSITE-ProRule" id="PRU01360"/>
    </source>
</evidence>
<dbReference type="PROSITE" id="PS52016">
    <property type="entry name" value="TONB_DEPENDENT_REC_3"/>
    <property type="match status" value="1"/>
</dbReference>
<dbReference type="CDD" id="cd01347">
    <property type="entry name" value="ligand_gated_channel"/>
    <property type="match status" value="1"/>
</dbReference>
<dbReference type="SUPFAM" id="SSF56935">
    <property type="entry name" value="Porins"/>
    <property type="match status" value="1"/>
</dbReference>
<keyword evidence="4 10" id="KW-0812">Transmembrane</keyword>
<dbReference type="InterPro" id="IPR012910">
    <property type="entry name" value="Plug_dom"/>
</dbReference>
<dbReference type="InterPro" id="IPR039426">
    <property type="entry name" value="TonB-dep_rcpt-like"/>
</dbReference>
<evidence type="ECO:0000256" key="4">
    <source>
        <dbReference type="ARBA" id="ARBA00022692"/>
    </source>
</evidence>
<sequence>MRFSAPFLLLAPVAYCLPGFAIAPLHAQAEAAPEKEEVRELADSVVTASNLRETAWLAAPGSVGQTSARDLVRMGASDLAGLATYDPTVNLPFDFASGDGAYAYGQSGYGSINIRGMEGNRITIELDGVRQPPQYLSTSFDPNSDEGAGGVGRDYFDPAMFEMIEVLKGGGSALYGSDALGGVVSLRTPDAEHFLQGKDWGSLVRSQYFSRNEGRATQIGGALRHRNSTALVLYGGRWGEETENNGRLAPNPGDLESHAGLVKLEHDFADHSLRFTWESYQRETFINARSAAESSFSPIYNDYVHNTQLLDRQRVGVRWNYDPQLPLLDSLESHLYWQEAGSQSDSQMRSRPVMVGGNPLPGTELRRDQTIIFDTRILGASTTARQHWSGPWNSEHSFTTGLSYSLETGENVFQRRDQVGTGTPLASDRISMAPADTTRVGLFFQDEIELGAFSLTPGLRLDWHSISYQADRAYNDRLADLINTEYEGPADYDNFSLAPRLTLSWRPNDYWQSYLSYSHGVRNPSAEELSMIFDHPDVSGDSTGSQTVPNPDLEEEKSHSFEWGLKGEGELGRVHLATFYTAYDDFVDRNFFVGQNSEGKNIYTAENVGEATIYGLELNGVLELGALSPAAEGWTLGGAAGLVRGRNERKDEPLNSVDPLQVIGYLGYEDPAERFGLRLTGTWTDQVRRVDDTTGQGEFFRPPSWTTVDLGLWWQASENLTLHAGVHNLFDEKYWAWGSVRRGGGHLGGNHITDRTTAPGRNFSLSATLTF</sequence>
<evidence type="ECO:0000259" key="13">
    <source>
        <dbReference type="Pfam" id="PF00593"/>
    </source>
</evidence>
<evidence type="ECO:0000259" key="14">
    <source>
        <dbReference type="Pfam" id="PF07715"/>
    </source>
</evidence>
<feature type="domain" description="TonB-dependent receptor-like beta-barrel" evidence="13">
    <location>
        <begin position="268"/>
        <end position="729"/>
    </location>
</feature>
<evidence type="ECO:0000256" key="12">
    <source>
        <dbReference type="SAM" id="SignalP"/>
    </source>
</evidence>
<dbReference type="Pfam" id="PF00593">
    <property type="entry name" value="TonB_dep_Rec_b-barrel"/>
    <property type="match status" value="1"/>
</dbReference>
<protein>
    <submittedName>
        <fullName evidence="15">TonB-dependent hemoglobin/transferrin/lactoferrin family receptor</fullName>
    </submittedName>
</protein>
<evidence type="ECO:0000256" key="3">
    <source>
        <dbReference type="ARBA" id="ARBA00022452"/>
    </source>
</evidence>
<keyword evidence="8 15" id="KW-0675">Receptor</keyword>
<dbReference type="GO" id="GO:0015344">
    <property type="term" value="F:siderophore uptake transmembrane transporter activity"/>
    <property type="evidence" value="ECO:0007669"/>
    <property type="project" value="TreeGrafter"/>
</dbReference>
<evidence type="ECO:0000256" key="8">
    <source>
        <dbReference type="ARBA" id="ARBA00023170"/>
    </source>
</evidence>
<keyword evidence="2 10" id="KW-0813">Transport</keyword>
<evidence type="ECO:0000313" key="15">
    <source>
        <dbReference type="EMBL" id="MBK1833873.1"/>
    </source>
</evidence>
<dbReference type="Gene3D" id="2.40.170.20">
    <property type="entry name" value="TonB-dependent receptor, beta-barrel domain"/>
    <property type="match status" value="1"/>
</dbReference>
<evidence type="ECO:0000256" key="5">
    <source>
        <dbReference type="ARBA" id="ARBA00022729"/>
    </source>
</evidence>
<dbReference type="GO" id="GO:0009279">
    <property type="term" value="C:cell outer membrane"/>
    <property type="evidence" value="ECO:0007669"/>
    <property type="project" value="UniProtKB-SubCell"/>
</dbReference>
<dbReference type="Gene3D" id="2.170.130.10">
    <property type="entry name" value="TonB-dependent receptor, plug domain"/>
    <property type="match status" value="1"/>
</dbReference>
<gene>
    <name evidence="15" type="ORF">JIN78_07365</name>
</gene>
<feature type="domain" description="TonB-dependent receptor plug" evidence="14">
    <location>
        <begin position="59"/>
        <end position="183"/>
    </location>
</feature>
<dbReference type="InterPro" id="IPR010949">
    <property type="entry name" value="TonB_Hb/transfer/lactofer_rcpt"/>
</dbReference>
<dbReference type="NCBIfam" id="TIGR01786">
    <property type="entry name" value="TonB-hemlactrns"/>
    <property type="match status" value="1"/>
</dbReference>
<evidence type="ECO:0000256" key="6">
    <source>
        <dbReference type="ARBA" id="ARBA00023077"/>
    </source>
</evidence>
<dbReference type="RefSeq" id="WP_200391306.1">
    <property type="nucleotide sequence ID" value="NZ_JAENIO010000014.1"/>
</dbReference>
<feature type="chain" id="PRO_5036703657" evidence="12">
    <location>
        <begin position="24"/>
        <end position="771"/>
    </location>
</feature>
<keyword evidence="5 12" id="KW-0732">Signal</keyword>
<comment type="subcellular location">
    <subcellularLocation>
        <location evidence="1 10">Cell outer membrane</location>
        <topology evidence="1 10">Multi-pass membrane protein</topology>
    </subcellularLocation>
</comment>
<dbReference type="InterPro" id="IPR036942">
    <property type="entry name" value="Beta-barrel_TonB_sf"/>
</dbReference>
<evidence type="ECO:0000256" key="2">
    <source>
        <dbReference type="ARBA" id="ARBA00022448"/>
    </source>
</evidence>
<keyword evidence="16" id="KW-1185">Reference proteome</keyword>
<dbReference type="Pfam" id="PF07715">
    <property type="entry name" value="Plug"/>
    <property type="match status" value="1"/>
</dbReference>
<evidence type="ECO:0000256" key="1">
    <source>
        <dbReference type="ARBA" id="ARBA00004571"/>
    </source>
</evidence>
<comment type="caution">
    <text evidence="15">The sequence shown here is derived from an EMBL/GenBank/DDBJ whole genome shotgun (WGS) entry which is preliminary data.</text>
</comment>
<dbReference type="EMBL" id="JAENIO010000014">
    <property type="protein sequence ID" value="MBK1833873.1"/>
    <property type="molecule type" value="Genomic_DNA"/>
</dbReference>
<comment type="similarity">
    <text evidence="10 11">Belongs to the TonB-dependent receptor family.</text>
</comment>
<evidence type="ECO:0000313" key="16">
    <source>
        <dbReference type="Proteomes" id="UP000604083"/>
    </source>
</evidence>
<evidence type="ECO:0000256" key="7">
    <source>
        <dbReference type="ARBA" id="ARBA00023136"/>
    </source>
</evidence>